<proteinExistence type="predicted"/>
<gene>
    <name evidence="3" type="primary">LOC113214642</name>
</gene>
<dbReference type="PANTHER" id="PTHR31912">
    <property type="entry name" value="IP13529P"/>
    <property type="match status" value="1"/>
</dbReference>
<dbReference type="OrthoDB" id="8192917at2759"/>
<sequence length="582" mass="66483">MAFSDHTWMGGEQEIIRWSPDSQRFCGSNYIGMILSLQNLPPVKSSQFSSIYLLALAFSEDIKTTGGFEKILVPFLAELRKLESETGVLIDISIGEPFALRATLTVLCADTLAAHEVLGLLSPSARHFCRVCMVSRQEFRANLLAVGERRTKAMLDEQVRLMNQRRSRQTEFGVRKSCPLHLSRGFDGTRDVIFDCFHDLLEGVCHWVVSLCLRSFISVDNNISLKDLNDRIPAFNYGVNEIKNKASANFSDDSLKGSKLKQTGCQMWCLTRMLGFLVPEVPAEDEHLKLLNLLQAILLIVFSDAVRPEDITRLEELIAEHHTLFERLHVTPEHNVFDDLSDDEEEAEENPDDPMDDEEAASVQRSRVPKKVTPGNKLHHLVHYPDIFRDHGSLIRYWCARYEGRHQIFCKYGSICCNFINIIKSMAQMYQLSTLSDHLKTTYIAEEMELLGPQEITVELSRHRQYLIECGLAPDDIVSDVEAVSIAGETYRPSLFVIVDCATPTFAIIQYIYVKGSEVYLVLRPWRTVAFERRYCAYRVEATNESSVFIQSHQDLARHGTFAPWNPWKQRTTYIAPRTILF</sequence>
<dbReference type="AlphaFoldDB" id="A0A6J1TGC0"/>
<dbReference type="Proteomes" id="UP000504606">
    <property type="component" value="Unplaced"/>
</dbReference>
<accession>A0A6J1TGC0</accession>
<dbReference type="PANTHER" id="PTHR31912:SF34">
    <property type="entry name" value="NOTOCHORD-RELATED PROTEIN"/>
    <property type="match status" value="1"/>
</dbReference>
<reference evidence="3" key="1">
    <citation type="submission" date="2025-08" db="UniProtKB">
        <authorList>
            <consortium name="RefSeq"/>
        </authorList>
    </citation>
    <scope>IDENTIFICATION</scope>
    <source>
        <tissue evidence="3">Whole organism</tissue>
    </source>
</reference>
<evidence type="ECO:0000256" key="1">
    <source>
        <dbReference type="SAM" id="MobiDB-lite"/>
    </source>
</evidence>
<protein>
    <submittedName>
        <fullName evidence="3">Uncharacterized protein LOC113214642</fullName>
    </submittedName>
</protein>
<dbReference type="KEGG" id="foc:113214642"/>
<dbReference type="GeneID" id="113214642"/>
<feature type="region of interest" description="Disordered" evidence="1">
    <location>
        <begin position="340"/>
        <end position="371"/>
    </location>
</feature>
<dbReference type="RefSeq" id="XP_026289866.2">
    <property type="nucleotide sequence ID" value="XM_026434081.2"/>
</dbReference>
<organism evidence="2 3">
    <name type="scientific">Frankliniella occidentalis</name>
    <name type="common">Western flower thrips</name>
    <name type="synonym">Euthrips occidentalis</name>
    <dbReference type="NCBI Taxonomy" id="133901"/>
    <lineage>
        <taxon>Eukaryota</taxon>
        <taxon>Metazoa</taxon>
        <taxon>Ecdysozoa</taxon>
        <taxon>Arthropoda</taxon>
        <taxon>Hexapoda</taxon>
        <taxon>Insecta</taxon>
        <taxon>Pterygota</taxon>
        <taxon>Neoptera</taxon>
        <taxon>Paraneoptera</taxon>
        <taxon>Thysanoptera</taxon>
        <taxon>Terebrantia</taxon>
        <taxon>Thripoidea</taxon>
        <taxon>Thripidae</taxon>
        <taxon>Frankliniella</taxon>
    </lineage>
</organism>
<feature type="compositionally biased region" description="Acidic residues" evidence="1">
    <location>
        <begin position="340"/>
        <end position="360"/>
    </location>
</feature>
<evidence type="ECO:0000313" key="3">
    <source>
        <dbReference type="RefSeq" id="XP_026289866.2"/>
    </source>
</evidence>
<keyword evidence="2" id="KW-1185">Reference proteome</keyword>
<name>A0A6J1TGC0_FRAOC</name>
<evidence type="ECO:0000313" key="2">
    <source>
        <dbReference type="Proteomes" id="UP000504606"/>
    </source>
</evidence>